<dbReference type="SUPFAM" id="SSF51905">
    <property type="entry name" value="FAD/NAD(P)-binding domain"/>
    <property type="match status" value="1"/>
</dbReference>
<evidence type="ECO:0000313" key="3">
    <source>
        <dbReference type="Proteomes" id="UP000466794"/>
    </source>
</evidence>
<gene>
    <name evidence="2" type="ORF">GPX89_20710</name>
</gene>
<sequence>MTMSKTVLISGAGIAGSTAAYWLGRNGFDVTVVERARAQRSSGNPVDVKGPAVDVIEGMGVMPSVRAAASRVDRMSFVDPAGRERSRLRLSAFQGGAGAREVEITRADLAAILLEAARDFAELRWSDSISEIAQHSAGVDVTFENGAAGCYDYVIGADGLHSNVRRLAFGAESEFIGHMGMYVATLPVDRAFGDEREVVMLNLPGRAVSVHPSKGKAVAAFLFRSRAVPGFDHRDLDQHKRLVTDAFAEPIGIFAEVLDQLKAADDIYFDSVSRISLPQWFNGRVGLLGDAGSSLSLFGDGSTLAIAGAHTLAHELARTPDHPHAALSAYEQRHRRLVEPRQRGFRAARALMVPATSTGITIRNAITRFMR</sequence>
<dbReference type="PANTHER" id="PTHR46865">
    <property type="entry name" value="OXIDOREDUCTASE-RELATED"/>
    <property type="match status" value="1"/>
</dbReference>
<dbReference type="Pfam" id="PF01494">
    <property type="entry name" value="FAD_binding_3"/>
    <property type="match status" value="1"/>
</dbReference>
<dbReference type="PRINTS" id="PR00420">
    <property type="entry name" value="RNGMNOXGNASE"/>
</dbReference>
<dbReference type="Gene3D" id="3.30.9.10">
    <property type="entry name" value="D-Amino Acid Oxidase, subunit A, domain 2"/>
    <property type="match status" value="1"/>
</dbReference>
<protein>
    <submittedName>
        <fullName evidence="2">NAD(P)-binding protein</fullName>
    </submittedName>
</protein>
<name>A0A7K1UZB4_9NOCA</name>
<dbReference type="PANTHER" id="PTHR46865:SF2">
    <property type="entry name" value="MONOOXYGENASE"/>
    <property type="match status" value="1"/>
</dbReference>
<dbReference type="Gene3D" id="3.50.50.60">
    <property type="entry name" value="FAD/NAD(P)-binding domain"/>
    <property type="match status" value="1"/>
</dbReference>
<accession>A0A7K1UZB4</accession>
<dbReference type="InterPro" id="IPR002938">
    <property type="entry name" value="FAD-bd"/>
</dbReference>
<dbReference type="AlphaFoldDB" id="A0A7K1UZB4"/>
<dbReference type="EMBL" id="WRPP01000004">
    <property type="protein sequence ID" value="MVU79655.1"/>
    <property type="molecule type" value="Genomic_DNA"/>
</dbReference>
<dbReference type="InterPro" id="IPR036188">
    <property type="entry name" value="FAD/NAD-bd_sf"/>
</dbReference>
<dbReference type="GO" id="GO:0071949">
    <property type="term" value="F:FAD binding"/>
    <property type="evidence" value="ECO:0007669"/>
    <property type="project" value="InterPro"/>
</dbReference>
<dbReference type="Proteomes" id="UP000466794">
    <property type="component" value="Unassembled WGS sequence"/>
</dbReference>
<comment type="caution">
    <text evidence="2">The sequence shown here is derived from an EMBL/GenBank/DDBJ whole genome shotgun (WGS) entry which is preliminary data.</text>
</comment>
<organism evidence="2 3">
    <name type="scientific">Nocardia terrae</name>
    <dbReference type="NCBI Taxonomy" id="2675851"/>
    <lineage>
        <taxon>Bacteria</taxon>
        <taxon>Bacillati</taxon>
        <taxon>Actinomycetota</taxon>
        <taxon>Actinomycetes</taxon>
        <taxon>Mycobacteriales</taxon>
        <taxon>Nocardiaceae</taxon>
        <taxon>Nocardia</taxon>
    </lineage>
</organism>
<dbReference type="InterPro" id="IPR051704">
    <property type="entry name" value="FAD_aromatic-hydroxylase"/>
</dbReference>
<proteinExistence type="predicted"/>
<evidence type="ECO:0000259" key="1">
    <source>
        <dbReference type="Pfam" id="PF01494"/>
    </source>
</evidence>
<evidence type="ECO:0000313" key="2">
    <source>
        <dbReference type="EMBL" id="MVU79655.1"/>
    </source>
</evidence>
<feature type="domain" description="FAD-binding" evidence="1">
    <location>
        <begin position="6"/>
        <end position="336"/>
    </location>
</feature>
<reference evidence="2 3" key="1">
    <citation type="submission" date="2019-12" db="EMBL/GenBank/DDBJ databases">
        <title>Nocardia sp. nov. ET3-3 isolated from soil.</title>
        <authorList>
            <person name="Kanchanasin P."/>
            <person name="Tanasupawat S."/>
            <person name="Yuki M."/>
            <person name="Kudo T."/>
        </authorList>
    </citation>
    <scope>NUCLEOTIDE SEQUENCE [LARGE SCALE GENOMIC DNA]</scope>
    <source>
        <strain evidence="2 3">ET3-3</strain>
    </source>
</reference>
<keyword evidence="3" id="KW-1185">Reference proteome</keyword>